<sequence>MDVTEGIRSEFLSDDISAQSPQMQPPLEEIRTAEINGGMSPMEDQSNLSYASNSAFDDASSPEERNSISHDSNGDHYDYQQGENTQPNQDNNRICDGVEFNALSHEESHNQPNQNITGFCDGVAAFHAPTQNDLRMNHMLHTEEDDYTHYPNLKYASIYEAVKLLSILLILYFTWDWGFIVGKRSAVAANNNKAMDCPKHSPFVERSIRAWECGTKITNEQYNSIPYLRSNNDDDKITLDGPRERAITWFVIGAGRNINLDDDCTSRDSLFSILYSLLVLRESTGVSDPDWHTNASVQNASDVCKWSRVHCSGEILIEKLIFNNADLDGTIPPELMRLTNLTYLGFNTNQRLHGFIPASINQLTNLEYLHLQDTGLSGELPIGTGGLTSLRTFYFDNTPLLVGTMPEGICKLTEGGGQLESLRGTCGSRIFESCSCCTSCKQPIVAAAVQKVDNKTTTLFIG</sequence>
<evidence type="ECO:0000313" key="11">
    <source>
        <dbReference type="EMBL" id="OEU10980.1"/>
    </source>
</evidence>
<evidence type="ECO:0000256" key="3">
    <source>
        <dbReference type="ARBA" id="ARBA00022692"/>
    </source>
</evidence>
<dbReference type="Gene3D" id="3.80.10.10">
    <property type="entry name" value="Ribonuclease Inhibitor"/>
    <property type="match status" value="1"/>
</dbReference>
<dbReference type="EMBL" id="KV784369">
    <property type="protein sequence ID" value="OEU10980.1"/>
    <property type="molecule type" value="Genomic_DNA"/>
</dbReference>
<dbReference type="Proteomes" id="UP000095751">
    <property type="component" value="Unassembled WGS sequence"/>
</dbReference>
<dbReference type="GO" id="GO:0005886">
    <property type="term" value="C:plasma membrane"/>
    <property type="evidence" value="ECO:0007669"/>
    <property type="project" value="UniProtKB-SubCell"/>
</dbReference>
<keyword evidence="2" id="KW-1003">Cell membrane</keyword>
<dbReference type="PANTHER" id="PTHR48052">
    <property type="entry name" value="UNNAMED PRODUCT"/>
    <property type="match status" value="1"/>
</dbReference>
<evidence type="ECO:0000256" key="2">
    <source>
        <dbReference type="ARBA" id="ARBA00022475"/>
    </source>
</evidence>
<keyword evidence="5" id="KW-1133">Transmembrane helix</keyword>
<evidence type="ECO:0000256" key="9">
    <source>
        <dbReference type="ARBA" id="ARBA00037847"/>
    </source>
</evidence>
<keyword evidence="8" id="KW-0325">Glycoprotein</keyword>
<feature type="compositionally biased region" description="Polar residues" evidence="10">
    <location>
        <begin position="81"/>
        <end position="92"/>
    </location>
</feature>
<dbReference type="OrthoDB" id="776842at2759"/>
<reference evidence="11 12" key="1">
    <citation type="submission" date="2016-09" db="EMBL/GenBank/DDBJ databases">
        <title>Extensive genetic diversity and differential bi-allelic expression allows diatom success in the polar Southern Ocean.</title>
        <authorList>
            <consortium name="DOE Joint Genome Institute"/>
            <person name="Mock T."/>
            <person name="Otillar R.P."/>
            <person name="Strauss J."/>
            <person name="Dupont C."/>
            <person name="Frickenhaus S."/>
            <person name="Maumus F."/>
            <person name="Mcmullan M."/>
            <person name="Sanges R."/>
            <person name="Schmutz J."/>
            <person name="Toseland A."/>
            <person name="Valas R."/>
            <person name="Veluchamy A."/>
            <person name="Ward B.J."/>
            <person name="Allen A."/>
            <person name="Barry K."/>
            <person name="Falciatore A."/>
            <person name="Ferrante M."/>
            <person name="Fortunato A.E."/>
            <person name="Gloeckner G."/>
            <person name="Gruber A."/>
            <person name="Hipkin R."/>
            <person name="Janech M."/>
            <person name="Kroth P."/>
            <person name="Leese F."/>
            <person name="Lindquist E."/>
            <person name="Lyon B.R."/>
            <person name="Martin J."/>
            <person name="Mayer C."/>
            <person name="Parker M."/>
            <person name="Quesneville H."/>
            <person name="Raymond J."/>
            <person name="Uhlig C."/>
            <person name="Valentin K.U."/>
            <person name="Worden A.Z."/>
            <person name="Armbrust E.V."/>
            <person name="Bowler C."/>
            <person name="Green B."/>
            <person name="Moulton V."/>
            <person name="Van Oosterhout C."/>
            <person name="Grigoriev I."/>
        </authorList>
    </citation>
    <scope>NUCLEOTIDE SEQUENCE [LARGE SCALE GENOMIC DNA]</scope>
    <source>
        <strain evidence="11 12">CCMP1102</strain>
    </source>
</reference>
<evidence type="ECO:0000256" key="7">
    <source>
        <dbReference type="ARBA" id="ARBA00023170"/>
    </source>
</evidence>
<feature type="compositionally biased region" description="Polar residues" evidence="10">
    <location>
        <begin position="43"/>
        <end position="55"/>
    </location>
</feature>
<proteinExistence type="predicted"/>
<organism evidence="11 12">
    <name type="scientific">Fragilariopsis cylindrus CCMP1102</name>
    <dbReference type="NCBI Taxonomy" id="635003"/>
    <lineage>
        <taxon>Eukaryota</taxon>
        <taxon>Sar</taxon>
        <taxon>Stramenopiles</taxon>
        <taxon>Ochrophyta</taxon>
        <taxon>Bacillariophyta</taxon>
        <taxon>Bacillariophyceae</taxon>
        <taxon>Bacillariophycidae</taxon>
        <taxon>Bacillariales</taxon>
        <taxon>Bacillariaceae</taxon>
        <taxon>Fragilariopsis</taxon>
    </lineage>
</organism>
<evidence type="ECO:0000256" key="5">
    <source>
        <dbReference type="ARBA" id="ARBA00022989"/>
    </source>
</evidence>
<dbReference type="KEGG" id="fcy:FRACYDRAFT_246082"/>
<dbReference type="SUPFAM" id="SSF52058">
    <property type="entry name" value="L domain-like"/>
    <property type="match status" value="1"/>
</dbReference>
<keyword evidence="12" id="KW-1185">Reference proteome</keyword>
<name>A0A1E7EY85_9STRA</name>
<accession>A0A1E7EY85</accession>
<comment type="subcellular location">
    <subcellularLocation>
        <location evidence="1">Cell membrane</location>
    </subcellularLocation>
    <subcellularLocation>
        <location evidence="9">Endomembrane system</location>
        <topology evidence="9">Single-pass membrane protein</topology>
    </subcellularLocation>
</comment>
<keyword evidence="7" id="KW-0675">Receptor</keyword>
<evidence type="ECO:0000256" key="8">
    <source>
        <dbReference type="ARBA" id="ARBA00023180"/>
    </source>
</evidence>
<dbReference type="InParanoid" id="A0A1E7EY85"/>
<evidence type="ECO:0000313" key="12">
    <source>
        <dbReference type="Proteomes" id="UP000095751"/>
    </source>
</evidence>
<feature type="compositionally biased region" description="Basic and acidic residues" evidence="10">
    <location>
        <begin position="62"/>
        <end position="78"/>
    </location>
</feature>
<evidence type="ECO:0000256" key="6">
    <source>
        <dbReference type="ARBA" id="ARBA00023136"/>
    </source>
</evidence>
<evidence type="ECO:0000256" key="1">
    <source>
        <dbReference type="ARBA" id="ARBA00004236"/>
    </source>
</evidence>
<dbReference type="GO" id="GO:0012505">
    <property type="term" value="C:endomembrane system"/>
    <property type="evidence" value="ECO:0007669"/>
    <property type="project" value="UniProtKB-SubCell"/>
</dbReference>
<keyword evidence="6" id="KW-0472">Membrane</keyword>
<keyword evidence="4" id="KW-0732">Signal</keyword>
<evidence type="ECO:0000256" key="10">
    <source>
        <dbReference type="SAM" id="MobiDB-lite"/>
    </source>
</evidence>
<dbReference type="PANTHER" id="PTHR48052:SF8">
    <property type="entry name" value="LRR RECEPTOR-LIKE SERINE_THREONINE-PROTEIN KINASE FLS2"/>
    <property type="match status" value="1"/>
</dbReference>
<gene>
    <name evidence="11" type="ORF">FRACYDRAFT_246082</name>
</gene>
<keyword evidence="3" id="KW-0812">Transmembrane</keyword>
<feature type="region of interest" description="Disordered" evidence="10">
    <location>
        <begin position="1"/>
        <end position="94"/>
    </location>
</feature>
<dbReference type="InterPro" id="IPR032675">
    <property type="entry name" value="LRR_dom_sf"/>
</dbReference>
<protein>
    <submittedName>
        <fullName evidence="11">L domain-like protein</fullName>
    </submittedName>
</protein>
<evidence type="ECO:0000256" key="4">
    <source>
        <dbReference type="ARBA" id="ARBA00022729"/>
    </source>
</evidence>
<dbReference type="AlphaFoldDB" id="A0A1E7EY85"/>